<evidence type="ECO:0000313" key="4">
    <source>
        <dbReference type="Proteomes" id="UP000284785"/>
    </source>
</evidence>
<sequence>MENFVRNSKLNIEKEIKRIEQQPIAPLERIKQIIDVIQTSLTLLKRAVAEYQFQNPEEEIQFFKVWKPQISGLLMFYIRLYQIEKNRVGKSLSAQCKYLKMELENIQKSFLNNSFYDYYRAGQTELDNHYFIRENYDILSDVHCHLLDRDPSFTTLHDSSVAMILANSHLIEYVSDEIDSLSDKLHLKFTSIVDSKLLQWTDSKVALVEFIYAIYAGKCFNNGNTSLKDIAFCCEVLFNIEIGDFYRIFLEIRNRKKNRTQFLDKLKDKIQKMMDELDR</sequence>
<dbReference type="Proteomes" id="UP001217776">
    <property type="component" value="Unassembled WGS sequence"/>
</dbReference>
<evidence type="ECO:0000313" key="5">
    <source>
        <dbReference type="Proteomes" id="UP000440614"/>
    </source>
</evidence>
<dbReference type="EMBL" id="QSJP01000010">
    <property type="protein sequence ID" value="RHD87914.1"/>
    <property type="molecule type" value="Genomic_DNA"/>
</dbReference>
<dbReference type="EMBL" id="JAQNVG010000007">
    <property type="protein sequence ID" value="MDC2235278.1"/>
    <property type="molecule type" value="Genomic_DNA"/>
</dbReference>
<protein>
    <submittedName>
        <fullName evidence="2">RteC domain-containing protein</fullName>
    </submittedName>
    <submittedName>
        <fullName evidence="3">Transcriptional regulator</fullName>
    </submittedName>
</protein>
<dbReference type="RefSeq" id="WP_008764863.1">
    <property type="nucleotide sequence ID" value="NZ_BAABXH010000001.1"/>
</dbReference>
<reference evidence="3 4" key="1">
    <citation type="submission" date="2018-08" db="EMBL/GenBank/DDBJ databases">
        <title>A genome reference for cultivated species of the human gut microbiota.</title>
        <authorList>
            <person name="Zou Y."/>
            <person name="Xue W."/>
            <person name="Luo G."/>
        </authorList>
    </citation>
    <scope>NUCLEOTIDE SEQUENCE [LARGE SCALE GENOMIC DNA]</scope>
    <source>
        <strain evidence="3 4">AM30-26</strain>
    </source>
</reference>
<dbReference type="InterPro" id="IPR018534">
    <property type="entry name" value="Tet_reg_excision_RteC"/>
</dbReference>
<gene>
    <name evidence="3" type="ORF">DW780_12645</name>
    <name evidence="1" type="ORF">GAO51_11410</name>
    <name evidence="2" type="ORF">PO127_05875</name>
</gene>
<proteinExistence type="predicted"/>
<dbReference type="Proteomes" id="UP000440614">
    <property type="component" value="Unassembled WGS sequence"/>
</dbReference>
<reference evidence="1 5" key="2">
    <citation type="journal article" date="2019" name="Nat. Med.">
        <title>A library of human gut bacterial isolates paired with longitudinal multiomics data enables mechanistic microbiome research.</title>
        <authorList>
            <person name="Poyet M."/>
            <person name="Groussin M."/>
            <person name="Gibbons S.M."/>
            <person name="Avila-Pacheco J."/>
            <person name="Jiang X."/>
            <person name="Kearney S.M."/>
            <person name="Perrotta A.R."/>
            <person name="Berdy B."/>
            <person name="Zhao S."/>
            <person name="Lieberman T.D."/>
            <person name="Swanson P.K."/>
            <person name="Smith M."/>
            <person name="Roesemann S."/>
            <person name="Alexander J.E."/>
            <person name="Rich S.A."/>
            <person name="Livny J."/>
            <person name="Vlamakis H."/>
            <person name="Clish C."/>
            <person name="Bullock K."/>
            <person name="Deik A."/>
            <person name="Scott J."/>
            <person name="Pierce K.A."/>
            <person name="Xavier R.J."/>
            <person name="Alm E.J."/>
        </authorList>
    </citation>
    <scope>NUCLEOTIDE SEQUENCE [LARGE SCALE GENOMIC DNA]</scope>
    <source>
        <strain evidence="1 5">BIOML-A188</strain>
    </source>
</reference>
<evidence type="ECO:0000313" key="1">
    <source>
        <dbReference type="EMBL" id="KAB4312485.1"/>
    </source>
</evidence>
<name>A0A0P0FD22_BACT4</name>
<reference evidence="2" key="3">
    <citation type="submission" date="2022-10" db="EMBL/GenBank/DDBJ databases">
        <title>Human gut microbiome strain richness.</title>
        <authorList>
            <person name="Chen-Liaw A."/>
        </authorList>
    </citation>
    <scope>NUCLEOTIDE SEQUENCE</scope>
    <source>
        <strain evidence="2">1001283st1_A3_1001283B150304_161114</strain>
    </source>
</reference>
<dbReference type="Proteomes" id="UP000284785">
    <property type="component" value="Unassembled WGS sequence"/>
</dbReference>
<comment type="caution">
    <text evidence="3">The sequence shown here is derived from an EMBL/GenBank/DDBJ whole genome shotgun (WGS) entry which is preliminary data.</text>
</comment>
<evidence type="ECO:0000313" key="2">
    <source>
        <dbReference type="EMBL" id="MDC2235278.1"/>
    </source>
</evidence>
<dbReference type="KEGG" id="btho:Btheta7330_01788"/>
<dbReference type="AlphaFoldDB" id="A0A0P0FD22"/>
<dbReference type="EMBL" id="WCSY01000010">
    <property type="protein sequence ID" value="KAB4312485.1"/>
    <property type="molecule type" value="Genomic_DNA"/>
</dbReference>
<organism evidence="3 4">
    <name type="scientific">Bacteroides thetaiotaomicron</name>
    <dbReference type="NCBI Taxonomy" id="818"/>
    <lineage>
        <taxon>Bacteria</taxon>
        <taxon>Pseudomonadati</taxon>
        <taxon>Bacteroidota</taxon>
        <taxon>Bacteroidia</taxon>
        <taxon>Bacteroidales</taxon>
        <taxon>Bacteroidaceae</taxon>
        <taxon>Bacteroides</taxon>
    </lineage>
</organism>
<dbReference type="Pfam" id="PF09357">
    <property type="entry name" value="RteC"/>
    <property type="match status" value="1"/>
</dbReference>
<evidence type="ECO:0000313" key="3">
    <source>
        <dbReference type="EMBL" id="RHD87914.1"/>
    </source>
</evidence>
<accession>C6ISD6</accession>
<accession>A0A0P0FD22</accession>